<keyword evidence="3" id="KW-1185">Reference proteome</keyword>
<protein>
    <submittedName>
        <fullName evidence="2">Uncharacterized protein</fullName>
    </submittedName>
</protein>
<comment type="caution">
    <text evidence="2">The sequence shown here is derived from an EMBL/GenBank/DDBJ whole genome shotgun (WGS) entry which is preliminary data.</text>
</comment>
<proteinExistence type="predicted"/>
<keyword evidence="1" id="KW-0812">Transmembrane</keyword>
<name>A0A139IDT1_9PEZI</name>
<dbReference type="AlphaFoldDB" id="A0A139IDT1"/>
<dbReference type="EMBL" id="LFZO01000140">
    <property type="protein sequence ID" value="KXT12766.1"/>
    <property type="molecule type" value="Genomic_DNA"/>
</dbReference>
<evidence type="ECO:0000313" key="3">
    <source>
        <dbReference type="Proteomes" id="UP000073492"/>
    </source>
</evidence>
<dbReference type="Proteomes" id="UP000073492">
    <property type="component" value="Unassembled WGS sequence"/>
</dbReference>
<organism evidence="2 3">
    <name type="scientific">Pseudocercospora musae</name>
    <dbReference type="NCBI Taxonomy" id="113226"/>
    <lineage>
        <taxon>Eukaryota</taxon>
        <taxon>Fungi</taxon>
        <taxon>Dikarya</taxon>
        <taxon>Ascomycota</taxon>
        <taxon>Pezizomycotina</taxon>
        <taxon>Dothideomycetes</taxon>
        <taxon>Dothideomycetidae</taxon>
        <taxon>Mycosphaerellales</taxon>
        <taxon>Mycosphaerellaceae</taxon>
        <taxon>Pseudocercospora</taxon>
    </lineage>
</organism>
<gene>
    <name evidence="2" type="ORF">AC579_668</name>
</gene>
<keyword evidence="1" id="KW-1133">Transmembrane helix</keyword>
<accession>A0A139IDT1</accession>
<feature type="transmembrane region" description="Helical" evidence="1">
    <location>
        <begin position="90"/>
        <end position="109"/>
    </location>
</feature>
<evidence type="ECO:0000313" key="2">
    <source>
        <dbReference type="EMBL" id="KXT12766.1"/>
    </source>
</evidence>
<keyword evidence="1" id="KW-0472">Membrane</keyword>
<reference evidence="2 3" key="1">
    <citation type="submission" date="2015-07" db="EMBL/GenBank/DDBJ databases">
        <title>Comparative genomics of the Sigatoka disease complex on banana suggests a link between parallel evolutionary changes in Pseudocercospora fijiensis and Pseudocercospora eumusae and increased virulence on the banana host.</title>
        <authorList>
            <person name="Chang T.-C."/>
            <person name="Salvucci A."/>
            <person name="Crous P.W."/>
            <person name="Stergiopoulos I."/>
        </authorList>
    </citation>
    <scope>NUCLEOTIDE SEQUENCE [LARGE SCALE GENOMIC DNA]</scope>
    <source>
        <strain evidence="2 3">CBS 116634</strain>
    </source>
</reference>
<evidence type="ECO:0000256" key="1">
    <source>
        <dbReference type="SAM" id="Phobius"/>
    </source>
</evidence>
<sequence length="134" mass="14628">MAQAVEDEPVTILIQERRAVGIDWPTRLLATLITLAVLRLQLLVTADQLSKINTRHDLPCATIGIEELLQRASGRPFETSPFAICYVQNLALFILQIIFIPILAIAAAYSQGKHNQAMAINASILVILADGSLP</sequence>
<dbReference type="OrthoDB" id="10460510at2759"/>